<dbReference type="AlphaFoldDB" id="A0A089HTP7"/>
<name>A0A089HTP7_PAEDU</name>
<evidence type="ECO:0000313" key="3">
    <source>
        <dbReference type="Proteomes" id="UP000029409"/>
    </source>
</evidence>
<keyword evidence="3" id="KW-1185">Reference proteome</keyword>
<evidence type="ECO:0000313" key="2">
    <source>
        <dbReference type="EMBL" id="AIQ13748.1"/>
    </source>
</evidence>
<dbReference type="eggNOG" id="ENOG5032MBE">
    <property type="taxonomic scope" value="Bacteria"/>
</dbReference>
<protein>
    <submittedName>
        <fullName evidence="2">Membrane protein</fullName>
    </submittedName>
</protein>
<dbReference type="InterPro" id="IPR025671">
    <property type="entry name" value="HXXEE"/>
</dbReference>
<feature type="transmembrane region" description="Helical" evidence="1">
    <location>
        <begin position="51"/>
        <end position="75"/>
    </location>
</feature>
<keyword evidence="1" id="KW-1133">Transmembrane helix</keyword>
<keyword evidence="1" id="KW-0472">Membrane</keyword>
<feature type="transmembrane region" description="Helical" evidence="1">
    <location>
        <begin position="132"/>
        <end position="157"/>
    </location>
</feature>
<organism evidence="2 3">
    <name type="scientific">Paenibacillus durus</name>
    <name type="common">Paenibacillus azotofixans</name>
    <dbReference type="NCBI Taxonomy" id="44251"/>
    <lineage>
        <taxon>Bacteria</taxon>
        <taxon>Bacillati</taxon>
        <taxon>Bacillota</taxon>
        <taxon>Bacilli</taxon>
        <taxon>Bacillales</taxon>
        <taxon>Paenibacillaceae</taxon>
        <taxon>Paenibacillus</taxon>
    </lineage>
</organism>
<dbReference type="OrthoDB" id="5195477at2"/>
<evidence type="ECO:0000256" key="1">
    <source>
        <dbReference type="SAM" id="Phobius"/>
    </source>
</evidence>
<reference evidence="2 3" key="1">
    <citation type="submission" date="2014-08" db="EMBL/GenBank/DDBJ databases">
        <title>Comparative genomics of the Paenibacillus odorifer group.</title>
        <authorList>
            <person name="den Bakker H.C."/>
            <person name="Tsai Y.-C."/>
            <person name="Martin N."/>
            <person name="Korlach J."/>
            <person name="Wiedmann M."/>
        </authorList>
    </citation>
    <scope>NUCLEOTIDE SEQUENCE [LARGE SCALE GENOMIC DNA]</scope>
    <source>
        <strain evidence="2 3">DSM 1735</strain>
    </source>
</reference>
<feature type="transmembrane region" description="Helical" evidence="1">
    <location>
        <begin position="6"/>
        <end position="30"/>
    </location>
</feature>
<proteinExistence type="predicted"/>
<dbReference type="EMBL" id="CP009288">
    <property type="protein sequence ID" value="AIQ13748.1"/>
    <property type="molecule type" value="Genomic_DNA"/>
</dbReference>
<dbReference type="KEGG" id="pdu:PDUR_18865"/>
<accession>A0A089HTP7</accession>
<dbReference type="RefSeq" id="WP_042207542.1">
    <property type="nucleotide sequence ID" value="NZ_CP009288.1"/>
</dbReference>
<dbReference type="Pfam" id="PF13787">
    <property type="entry name" value="HXXEE"/>
    <property type="match status" value="1"/>
</dbReference>
<gene>
    <name evidence="2" type="ORF">PDUR_18865</name>
</gene>
<sequence>MKTFYMIVWLLPVIFMLHDFEEVIMIRAWLQRNKSYIRARKGKPVPFNIQASTASFTVAVAIEFVILSVITILSYLLDNYVVWYGAFAGFTVHLVFHLYQWIRFKKYVPSALTSVVFLPVCCYFLYKSAVFLGYDALTLILSTLIFTVIIAVNIAVLHKLMVRFDRWLDQYKLTVN</sequence>
<dbReference type="Proteomes" id="UP000029409">
    <property type="component" value="Chromosome"/>
</dbReference>
<keyword evidence="1" id="KW-0812">Transmembrane</keyword>
<feature type="transmembrane region" description="Helical" evidence="1">
    <location>
        <begin position="81"/>
        <end position="100"/>
    </location>
</feature>
<feature type="transmembrane region" description="Helical" evidence="1">
    <location>
        <begin position="107"/>
        <end position="126"/>
    </location>
</feature>
<dbReference type="STRING" id="44251.PDUR_18865"/>